<gene>
    <name evidence="2" type="ORF">M513_07835</name>
    <name evidence="3" type="ORF">M514_07835</name>
</gene>
<protein>
    <submittedName>
        <fullName evidence="3">Uncharacterized protein</fullName>
    </submittedName>
</protein>
<accession>A0A085N5D2</accession>
<evidence type="ECO:0000313" key="4">
    <source>
        <dbReference type="Proteomes" id="UP000030764"/>
    </source>
</evidence>
<dbReference type="AlphaFoldDB" id="A0A085N5D2"/>
<evidence type="ECO:0000313" key="3">
    <source>
        <dbReference type="EMBL" id="KFD64678.1"/>
    </source>
</evidence>
<dbReference type="EMBL" id="KL367552">
    <property type="protein sequence ID" value="KFD64678.1"/>
    <property type="molecule type" value="Genomic_DNA"/>
</dbReference>
<dbReference type="Proteomes" id="UP000030758">
    <property type="component" value="Unassembled WGS sequence"/>
</dbReference>
<reference evidence="3 4" key="1">
    <citation type="journal article" date="2014" name="Nat. Genet.">
        <title>Genome and transcriptome of the porcine whipworm Trichuris suis.</title>
        <authorList>
            <person name="Jex A.R."/>
            <person name="Nejsum P."/>
            <person name="Schwarz E.M."/>
            <person name="Hu L."/>
            <person name="Young N.D."/>
            <person name="Hall R.S."/>
            <person name="Korhonen P.K."/>
            <person name="Liao S."/>
            <person name="Thamsborg S."/>
            <person name="Xia J."/>
            <person name="Xu P."/>
            <person name="Wang S."/>
            <person name="Scheerlinck J.P."/>
            <person name="Hofmann A."/>
            <person name="Sternberg P.W."/>
            <person name="Wang J."/>
            <person name="Gasser R.B."/>
        </authorList>
    </citation>
    <scope>NUCLEOTIDE SEQUENCE [LARGE SCALE GENOMIC DNA]</scope>
    <source>
        <strain evidence="3">DCEP-RM93F</strain>
        <strain evidence="2">DCEP-RM93M</strain>
    </source>
</reference>
<evidence type="ECO:0000256" key="1">
    <source>
        <dbReference type="SAM" id="MobiDB-lite"/>
    </source>
</evidence>
<keyword evidence="4" id="KW-1185">Reference proteome</keyword>
<name>A0A085N5D2_9BILA</name>
<evidence type="ECO:0000313" key="2">
    <source>
        <dbReference type="EMBL" id="KFD51235.1"/>
    </source>
</evidence>
<proteinExistence type="predicted"/>
<organism evidence="3">
    <name type="scientific">Trichuris suis</name>
    <name type="common">pig whipworm</name>
    <dbReference type="NCBI Taxonomy" id="68888"/>
    <lineage>
        <taxon>Eukaryota</taxon>
        <taxon>Metazoa</taxon>
        <taxon>Ecdysozoa</taxon>
        <taxon>Nematoda</taxon>
        <taxon>Enoplea</taxon>
        <taxon>Dorylaimia</taxon>
        <taxon>Trichinellida</taxon>
        <taxon>Trichuridae</taxon>
        <taxon>Trichuris</taxon>
    </lineage>
</organism>
<sequence length="74" mass="8029">MFLKRLPLPVSLLCREWLKNHTLAEAAYMADVHFPLQAEFTASAATVQAPAGDSPSYSALQPPRAGSKPSTSTW</sequence>
<dbReference type="Proteomes" id="UP000030764">
    <property type="component" value="Unassembled WGS sequence"/>
</dbReference>
<feature type="region of interest" description="Disordered" evidence="1">
    <location>
        <begin position="49"/>
        <end position="74"/>
    </location>
</feature>
<dbReference type="EMBL" id="KL363241">
    <property type="protein sequence ID" value="KFD51235.1"/>
    <property type="molecule type" value="Genomic_DNA"/>
</dbReference>